<dbReference type="InterPro" id="IPR058822">
    <property type="entry name" value="Ig-like_FimD_3rd"/>
</dbReference>
<organism evidence="2">
    <name type="scientific">Siphoviridae sp. ctBLh2</name>
    <dbReference type="NCBI Taxonomy" id="2827803"/>
    <lineage>
        <taxon>Viruses</taxon>
        <taxon>Duplodnaviria</taxon>
        <taxon>Heunggongvirae</taxon>
        <taxon>Uroviricota</taxon>
        <taxon>Caudoviricetes</taxon>
    </lineage>
</organism>
<reference evidence="2" key="1">
    <citation type="journal article" date="2021" name="Proc. Natl. Acad. Sci. U.S.A.">
        <title>A Catalog of Tens of Thousands of Viruses from Human Metagenomes Reveals Hidden Associations with Chronic Diseases.</title>
        <authorList>
            <person name="Tisza M.J."/>
            <person name="Buck C.B."/>
        </authorList>
    </citation>
    <scope>NUCLEOTIDE SEQUENCE</scope>
    <source>
        <strain evidence="2">CtBLh2</strain>
    </source>
</reference>
<proteinExistence type="predicted"/>
<dbReference type="EMBL" id="BK032514">
    <property type="protein sequence ID" value="DAF45551.1"/>
    <property type="molecule type" value="Genomic_DNA"/>
</dbReference>
<evidence type="ECO:0000313" key="2">
    <source>
        <dbReference type="EMBL" id="DAF45551.1"/>
    </source>
</evidence>
<accession>A0A8S5S4D7</accession>
<sequence length="751" mass="82896">MKRILYHTIVCCAALSLLAACSKENDLPGNSGTECNDIILDLSPTSQPLSRATAEGAEVAVDHLDVVIFKEADGTLAWHERVSGCADREGKITLSAQRSGFDAQAPYWVYLIANSTHTADEFAALPDLNALRAMTQEDRLIHMTGLANVGTAPKTFLMDGVAYPAAEAAEPSAAPVVLNNGNPSDNTELKVMLRRAAAKIVVRINKGSDVRFDNSLSGTQAGYYLRNLPYSTSLIAGVDGAAYLRNTQLNSSSYFQWDADQIAVTAYAYAHEWANASSLEQEVRLVVNIPMVYTNPEDQTETECPNSYYQIPVSRTKRLERNNYYEVTVTVNAPGATDPSAPAELTDISYTVRPWEETTIDIGGEDSRPIYLTVNKKEMEMHNIEEDNTTLYFASSSAVECRIARVYYTDKFGQTQQTTDAGSIAGMGITATPDPGLNGSIDIYSPLPTNNTIRYIDLEVTNEDGVTRTVTIAQYPLEYITNILGWYSYRDDFGGTTYELLAGQNVDGKTFDSDSRISNWICGCTWSRNQWSYGKAETGFFGSKVAGTVATSGTNAGKAHIYYYRWTEKEERENIGSGWWPTYVYRYTYNVSNGSDVWSAYANPRMYHVRITASSGEYTLGVPRITDGKTDPGADNAELVSPSFMIASQLGAVTTTDNVEIAASHCEQYVEVYKDENGQTVHLRDWRLPTRAELEIIIKFQYKENAAMDEVLAGQWYWSASGLVENKEASSPGDQTAIRCIRDAYTNQTGD</sequence>
<dbReference type="Gene3D" id="2.60.40.3690">
    <property type="match status" value="1"/>
</dbReference>
<evidence type="ECO:0000259" key="1">
    <source>
        <dbReference type="Pfam" id="PF26306"/>
    </source>
</evidence>
<feature type="domain" description="Major fimbrium tip subunit FimD third Ig-like" evidence="1">
    <location>
        <begin position="373"/>
        <end position="476"/>
    </location>
</feature>
<name>A0A8S5S4D7_9CAUD</name>
<dbReference type="PROSITE" id="PS51257">
    <property type="entry name" value="PROKAR_LIPOPROTEIN"/>
    <property type="match status" value="1"/>
</dbReference>
<protein>
    <submittedName>
        <fullName evidence="2">Minor fimbrium tip subunit Mfa3, ADHESIN, PERIODONTITIS, CELL ADHESION</fullName>
    </submittedName>
</protein>
<dbReference type="Pfam" id="PF26306">
    <property type="entry name" value="FimD_3rd"/>
    <property type="match status" value="1"/>
</dbReference>